<evidence type="ECO:0000313" key="8">
    <source>
        <dbReference type="Proteomes" id="UP000608345"/>
    </source>
</evidence>
<evidence type="ECO:0000256" key="5">
    <source>
        <dbReference type="RuleBase" id="RU361277"/>
    </source>
</evidence>
<reference evidence="7" key="2">
    <citation type="submission" date="2020-09" db="EMBL/GenBank/DDBJ databases">
        <authorList>
            <person name="Sun Q."/>
            <person name="Kim S."/>
        </authorList>
    </citation>
    <scope>NUCLEOTIDE SEQUENCE</scope>
    <source>
        <strain evidence="7">KCTC 23732</strain>
    </source>
</reference>
<keyword evidence="3" id="KW-0560">Oxidoreductase</keyword>
<protein>
    <submittedName>
        <fullName evidence="7">Alcohol dehydrogenase</fullName>
    </submittedName>
</protein>
<dbReference type="PANTHER" id="PTHR43880:SF12">
    <property type="entry name" value="ALCOHOL DEHYDROGENASE CLASS-3"/>
    <property type="match status" value="1"/>
</dbReference>
<dbReference type="Pfam" id="PF08240">
    <property type="entry name" value="ADH_N"/>
    <property type="match status" value="1"/>
</dbReference>
<keyword evidence="1 5" id="KW-0479">Metal-binding</keyword>
<dbReference type="CDD" id="cd08278">
    <property type="entry name" value="benzyl_alcohol_DH"/>
    <property type="match status" value="1"/>
</dbReference>
<gene>
    <name evidence="7" type="ORF">GCM10011450_08570</name>
</gene>
<keyword evidence="8" id="KW-1185">Reference proteome</keyword>
<dbReference type="InterPro" id="IPR036291">
    <property type="entry name" value="NAD(P)-bd_dom_sf"/>
</dbReference>
<evidence type="ECO:0000259" key="6">
    <source>
        <dbReference type="SMART" id="SM00829"/>
    </source>
</evidence>
<dbReference type="AlphaFoldDB" id="A0A918MXD0"/>
<comment type="similarity">
    <text evidence="5">Belongs to the zinc-containing alcohol dehydrogenase family.</text>
</comment>
<dbReference type="SMART" id="SM00829">
    <property type="entry name" value="PKS_ER"/>
    <property type="match status" value="1"/>
</dbReference>
<dbReference type="GO" id="GO:0051903">
    <property type="term" value="F:S-(hydroxymethyl)glutathione dehydrogenase [NAD(P)+] activity"/>
    <property type="evidence" value="ECO:0007669"/>
    <property type="project" value="TreeGrafter"/>
</dbReference>
<evidence type="ECO:0000313" key="7">
    <source>
        <dbReference type="EMBL" id="GGW81051.1"/>
    </source>
</evidence>
<dbReference type="InterPro" id="IPR013154">
    <property type="entry name" value="ADH-like_N"/>
</dbReference>
<comment type="cofactor">
    <cofactor evidence="5">
        <name>Zn(2+)</name>
        <dbReference type="ChEBI" id="CHEBI:29105"/>
    </cofactor>
</comment>
<dbReference type="GO" id="GO:0046294">
    <property type="term" value="P:formaldehyde catabolic process"/>
    <property type="evidence" value="ECO:0007669"/>
    <property type="project" value="TreeGrafter"/>
</dbReference>
<dbReference type="Proteomes" id="UP000608345">
    <property type="component" value="Unassembled WGS sequence"/>
</dbReference>
<feature type="domain" description="Enoyl reductase (ER)" evidence="6">
    <location>
        <begin position="10"/>
        <end position="360"/>
    </location>
</feature>
<reference evidence="7" key="1">
    <citation type="journal article" date="2014" name="Int. J. Syst. Evol. Microbiol.">
        <title>Complete genome sequence of Corynebacterium casei LMG S-19264T (=DSM 44701T), isolated from a smear-ripened cheese.</title>
        <authorList>
            <consortium name="US DOE Joint Genome Institute (JGI-PGF)"/>
            <person name="Walter F."/>
            <person name="Albersmeier A."/>
            <person name="Kalinowski J."/>
            <person name="Ruckert C."/>
        </authorList>
    </citation>
    <scope>NUCLEOTIDE SEQUENCE</scope>
    <source>
        <strain evidence="7">KCTC 23732</strain>
    </source>
</reference>
<dbReference type="InterPro" id="IPR020843">
    <property type="entry name" value="ER"/>
</dbReference>
<dbReference type="InterPro" id="IPR002328">
    <property type="entry name" value="ADH_Zn_CS"/>
</dbReference>
<sequence length="364" mass="38043">MKTKAAVTFGLGQPFEIHEIDVAPVKADEIRLKMVASGVCHTDAVARDLEGVFPLPGILGHEGSGIVEEVGADVSTVQVGDHVVLSFASCRHCDHCLSGHPTVCSEFNPLNFGGVLAGGQTPYSLNDQPLSIFFGQSSFSQTVITKADNAVVVDKDVDLALLGPLGCGLQTGAGTVLNRLRPKASEGIVVFGTGAVGLSAIMAARVIGCYPIIAVDVHEHRLELAKELGATHVINGSTTDTVAAVHRISGIGVPYAVETTGVAAVVKQSLAALKPLGVVAIVGFTGEVSLNIQNELMAEGKSMIGVIEGDSIPKIFIPQLIALYKQGKFPFDRLVQFYELDQINQAFADSASGAVIKPVLRLNG</sequence>
<proteinExistence type="inferred from homology"/>
<keyword evidence="2 5" id="KW-0862">Zinc</keyword>
<accession>A0A918MXD0</accession>
<dbReference type="PROSITE" id="PS00059">
    <property type="entry name" value="ADH_ZINC"/>
    <property type="match status" value="1"/>
</dbReference>
<dbReference type="Gene3D" id="3.90.180.10">
    <property type="entry name" value="Medium-chain alcohol dehydrogenases, catalytic domain"/>
    <property type="match status" value="1"/>
</dbReference>
<dbReference type="GO" id="GO:0008270">
    <property type="term" value="F:zinc ion binding"/>
    <property type="evidence" value="ECO:0007669"/>
    <property type="project" value="InterPro"/>
</dbReference>
<dbReference type="EMBL" id="BMYS01000004">
    <property type="protein sequence ID" value="GGW81051.1"/>
    <property type="molecule type" value="Genomic_DNA"/>
</dbReference>
<dbReference type="InterPro" id="IPR011032">
    <property type="entry name" value="GroES-like_sf"/>
</dbReference>
<keyword evidence="4" id="KW-0520">NAD</keyword>
<dbReference type="GO" id="GO:0005829">
    <property type="term" value="C:cytosol"/>
    <property type="evidence" value="ECO:0007669"/>
    <property type="project" value="TreeGrafter"/>
</dbReference>
<dbReference type="Pfam" id="PF00107">
    <property type="entry name" value="ADH_zinc_N"/>
    <property type="match status" value="1"/>
</dbReference>
<evidence type="ECO:0000256" key="1">
    <source>
        <dbReference type="ARBA" id="ARBA00022723"/>
    </source>
</evidence>
<comment type="caution">
    <text evidence="7">The sequence shown here is derived from an EMBL/GenBank/DDBJ whole genome shotgun (WGS) entry which is preliminary data.</text>
</comment>
<evidence type="ECO:0000256" key="2">
    <source>
        <dbReference type="ARBA" id="ARBA00022833"/>
    </source>
</evidence>
<organism evidence="7 8">
    <name type="scientific">Advenella faeciporci</name>
    <dbReference type="NCBI Taxonomy" id="797535"/>
    <lineage>
        <taxon>Bacteria</taxon>
        <taxon>Pseudomonadati</taxon>
        <taxon>Pseudomonadota</taxon>
        <taxon>Betaproteobacteria</taxon>
        <taxon>Burkholderiales</taxon>
        <taxon>Alcaligenaceae</taxon>
    </lineage>
</organism>
<evidence type="ECO:0000256" key="4">
    <source>
        <dbReference type="ARBA" id="ARBA00023027"/>
    </source>
</evidence>
<evidence type="ECO:0000256" key="3">
    <source>
        <dbReference type="ARBA" id="ARBA00023002"/>
    </source>
</evidence>
<dbReference type="InterPro" id="IPR013149">
    <property type="entry name" value="ADH-like_C"/>
</dbReference>
<dbReference type="PANTHER" id="PTHR43880">
    <property type="entry name" value="ALCOHOL DEHYDROGENASE"/>
    <property type="match status" value="1"/>
</dbReference>
<name>A0A918MXD0_9BURK</name>
<dbReference type="Gene3D" id="3.40.50.720">
    <property type="entry name" value="NAD(P)-binding Rossmann-like Domain"/>
    <property type="match status" value="1"/>
</dbReference>
<dbReference type="SUPFAM" id="SSF51735">
    <property type="entry name" value="NAD(P)-binding Rossmann-fold domains"/>
    <property type="match status" value="1"/>
</dbReference>
<dbReference type="SUPFAM" id="SSF50129">
    <property type="entry name" value="GroES-like"/>
    <property type="match status" value="1"/>
</dbReference>
<dbReference type="RefSeq" id="WP_189384223.1">
    <property type="nucleotide sequence ID" value="NZ_BAABFY010000056.1"/>
</dbReference>